<evidence type="ECO:0000313" key="1">
    <source>
        <dbReference type="EMBL" id="KAA6327949.1"/>
    </source>
</evidence>
<comment type="caution">
    <text evidence="1">The sequence shown here is derived from an EMBL/GenBank/DDBJ whole genome shotgun (WGS) entry which is preliminary data.</text>
</comment>
<sequence length="339" mass="37855">MSDFVGELKKEVVQLEQSTDLLRGLWLDLSNELQNPEPIIRQGEVNMCTLGNFSCVTGQAKSRKTFLISAITGAFLCPDEYMGMSGTTDTGIVLYIDTEQAVPHVQRTIRRIHRIAGWNEKENHKRLRVLCLRELDPLKRKEAVMQAMEMIKPILCVIDGIADLLEDTNNNTESISIASLLLKLTTQYNCHILTALHTNPNSDRARGHIGSEITRKAETVINVSKEGGTSLVKAAYCRDIDIQDFAFIINERGLPELTERQETKPKASKLQELFGNILPPPNSLSHSGLISKVVERGKVKERQAKYKIKDALDSGIIEIDAAGYYSLKIKPPNNGDLPF</sequence>
<organism evidence="1">
    <name type="scientific">termite gut metagenome</name>
    <dbReference type="NCBI Taxonomy" id="433724"/>
    <lineage>
        <taxon>unclassified sequences</taxon>
        <taxon>metagenomes</taxon>
        <taxon>organismal metagenomes</taxon>
    </lineage>
</organism>
<gene>
    <name evidence="1" type="ORF">EZS27_023100</name>
</gene>
<dbReference type="InterPro" id="IPR027417">
    <property type="entry name" value="P-loop_NTPase"/>
</dbReference>
<dbReference type="SUPFAM" id="SSF52540">
    <property type="entry name" value="P-loop containing nucleoside triphosphate hydrolases"/>
    <property type="match status" value="1"/>
</dbReference>
<name>A0A5J4R2L4_9ZZZZ</name>
<dbReference type="EMBL" id="SNRY01001902">
    <property type="protein sequence ID" value="KAA6327949.1"/>
    <property type="molecule type" value="Genomic_DNA"/>
</dbReference>
<accession>A0A5J4R2L4</accession>
<dbReference type="Pfam" id="PF13481">
    <property type="entry name" value="AAA_25"/>
    <property type="match status" value="1"/>
</dbReference>
<proteinExistence type="predicted"/>
<dbReference type="Gene3D" id="3.40.50.300">
    <property type="entry name" value="P-loop containing nucleotide triphosphate hydrolases"/>
    <property type="match status" value="1"/>
</dbReference>
<reference evidence="1" key="1">
    <citation type="submission" date="2019-03" db="EMBL/GenBank/DDBJ databases">
        <title>Single cell metagenomics reveals metabolic interactions within the superorganism composed of flagellate Streblomastix strix and complex community of Bacteroidetes bacteria on its surface.</title>
        <authorList>
            <person name="Treitli S.C."/>
            <person name="Kolisko M."/>
            <person name="Husnik F."/>
            <person name="Keeling P."/>
            <person name="Hampl V."/>
        </authorList>
    </citation>
    <scope>NUCLEOTIDE SEQUENCE</scope>
    <source>
        <strain evidence="1">STM</strain>
    </source>
</reference>
<protein>
    <submittedName>
        <fullName evidence="1">Uncharacterized protein</fullName>
    </submittedName>
</protein>
<dbReference type="AlphaFoldDB" id="A0A5J4R2L4"/>